<comment type="function">
    <text evidence="19">Voltage-sensitive calcium channels (VSCC) mediate the entry of calcium ions into excitable cells and are also involved in a variety of calcium-dependent processes, including muscle contraction, hormone or neurotransmitter release, gene expression, cell motility, cell division and cell death. The isoform alpha-1E gives rise to R-type calcium currents.</text>
</comment>
<protein>
    <recommendedName>
        <fullName evidence="19">Voltage-dependent R-type calcium channel subunit alpha</fullName>
    </recommendedName>
</protein>
<feature type="region of interest" description="Disordered" evidence="21">
    <location>
        <begin position="1944"/>
        <end position="1968"/>
    </location>
</feature>
<feature type="transmembrane region" description="Helical" evidence="22">
    <location>
        <begin position="478"/>
        <end position="498"/>
    </location>
</feature>
<dbReference type="PANTHER" id="PTHR45628:SF5">
    <property type="entry name" value="VOLTAGE-DEPENDENT R-TYPE CALCIUM CHANNEL SUBUNIT ALPHA-1E"/>
    <property type="match status" value="1"/>
</dbReference>
<evidence type="ECO:0000256" key="4">
    <source>
        <dbReference type="ARBA" id="ARBA00022568"/>
    </source>
</evidence>
<dbReference type="Ensembl" id="ENSCMMT00000030640.1">
    <property type="protein sequence ID" value="ENSCMMP00000028093.1"/>
    <property type="gene ID" value="ENSCMMG00000006391.1"/>
</dbReference>
<comment type="catalytic activity">
    <reaction evidence="17">
        <text>Ca(2+)(in) = Ca(2+)(out)</text>
        <dbReference type="Rhea" id="RHEA:29671"/>
        <dbReference type="ChEBI" id="CHEBI:29108"/>
    </reaction>
</comment>
<evidence type="ECO:0000313" key="24">
    <source>
        <dbReference type="Ensembl" id="ENSCMMP00000028093.1"/>
    </source>
</evidence>
<dbReference type="Gene3D" id="1.20.120.350">
    <property type="entry name" value="Voltage-gated potassium channels. Chain C"/>
    <property type="match status" value="4"/>
</dbReference>
<keyword evidence="8" id="KW-0677">Repeat</keyword>
<dbReference type="FunFam" id="1.10.287.70:FF:000007">
    <property type="entry name" value="Voltage-dependent L-type calcium channel subunit alpha"/>
    <property type="match status" value="1"/>
</dbReference>
<evidence type="ECO:0000256" key="2">
    <source>
        <dbReference type="ARBA" id="ARBA00022448"/>
    </source>
</evidence>
<feature type="domain" description="EF-hand" evidence="23">
    <location>
        <begin position="1690"/>
        <end position="1725"/>
    </location>
</feature>
<keyword evidence="7 18" id="KW-0479">Metal-binding</keyword>
<dbReference type="FunFam" id="1.20.120.350:FF:000011">
    <property type="entry name" value="Voltage-dependent N-type calcium channel subunit alpha"/>
    <property type="match status" value="1"/>
</dbReference>
<feature type="compositionally biased region" description="Basic and acidic residues" evidence="21">
    <location>
        <begin position="2051"/>
        <end position="2074"/>
    </location>
</feature>
<keyword evidence="11 22" id="KW-1133">Transmembrane helix</keyword>
<keyword evidence="10 19" id="KW-0851">Voltage-gated channel</keyword>
<dbReference type="GO" id="GO:0005509">
    <property type="term" value="F:calcium ion binding"/>
    <property type="evidence" value="ECO:0007669"/>
    <property type="project" value="InterPro"/>
</dbReference>
<reference evidence="24" key="1">
    <citation type="submission" date="2018-09" db="EMBL/GenBank/DDBJ databases">
        <title>Common duck and Muscovy duck high density SNP chip.</title>
        <authorList>
            <person name="Vignal A."/>
            <person name="Thebault N."/>
            <person name="Warren W.C."/>
        </authorList>
    </citation>
    <scope>NUCLEOTIDE SEQUENCE [LARGE SCALE GENOMIC DNA]</scope>
</reference>
<evidence type="ECO:0000259" key="23">
    <source>
        <dbReference type="PROSITE" id="PS50222"/>
    </source>
</evidence>
<feature type="transmembrane region" description="Helical" evidence="22">
    <location>
        <begin position="1352"/>
        <end position="1377"/>
    </location>
</feature>
<feature type="compositionally biased region" description="Basic and acidic residues" evidence="21">
    <location>
        <begin position="2015"/>
        <end position="2035"/>
    </location>
</feature>
<evidence type="ECO:0000256" key="18">
    <source>
        <dbReference type="PIRSR" id="PIRSR602077-1"/>
    </source>
</evidence>
<feature type="compositionally biased region" description="Polar residues" evidence="21">
    <location>
        <begin position="985"/>
        <end position="994"/>
    </location>
</feature>
<dbReference type="SUPFAM" id="SSF81324">
    <property type="entry name" value="Voltage-gated potassium channels"/>
    <property type="match status" value="4"/>
</dbReference>
<feature type="compositionally biased region" description="Basic residues" evidence="21">
    <location>
        <begin position="886"/>
        <end position="898"/>
    </location>
</feature>
<feature type="region of interest" description="Disordered" evidence="21">
    <location>
        <begin position="1043"/>
        <end position="1080"/>
    </location>
</feature>
<keyword evidence="20" id="KW-0175">Coiled coil</keyword>
<evidence type="ECO:0000256" key="3">
    <source>
        <dbReference type="ARBA" id="ARBA00022553"/>
    </source>
</evidence>
<evidence type="ECO:0000256" key="1">
    <source>
        <dbReference type="ARBA" id="ARBA00004141"/>
    </source>
</evidence>
<keyword evidence="9 18" id="KW-0106">Calcium</keyword>
<dbReference type="FunFam" id="1.10.287.70:FF:000025">
    <property type="entry name" value="Voltage-dependent R-type calcium channel subunit alpha"/>
    <property type="match status" value="1"/>
</dbReference>
<dbReference type="Pfam" id="PF16905">
    <property type="entry name" value="GPHH"/>
    <property type="match status" value="1"/>
</dbReference>
<feature type="compositionally biased region" description="Low complexity" evidence="21">
    <location>
        <begin position="2088"/>
        <end position="2103"/>
    </location>
</feature>
<feature type="compositionally biased region" description="Polar residues" evidence="21">
    <location>
        <begin position="2158"/>
        <end position="2176"/>
    </location>
</feature>
<dbReference type="GO" id="GO:0043025">
    <property type="term" value="C:neuronal cell body"/>
    <property type="evidence" value="ECO:0007669"/>
    <property type="project" value="TreeGrafter"/>
</dbReference>
<dbReference type="InterPro" id="IPR002048">
    <property type="entry name" value="EF_hand_dom"/>
</dbReference>
<keyword evidence="2" id="KW-0813">Transport</keyword>
<dbReference type="Pfam" id="PF08763">
    <property type="entry name" value="Ca_chan_IQ"/>
    <property type="match status" value="1"/>
</dbReference>
<evidence type="ECO:0000256" key="7">
    <source>
        <dbReference type="ARBA" id="ARBA00022723"/>
    </source>
</evidence>
<dbReference type="Gene3D" id="6.10.250.2500">
    <property type="match status" value="1"/>
</dbReference>
<dbReference type="GO" id="GO:0045202">
    <property type="term" value="C:synapse"/>
    <property type="evidence" value="ECO:0007669"/>
    <property type="project" value="GOC"/>
</dbReference>
<feature type="compositionally biased region" description="Polar residues" evidence="21">
    <location>
        <begin position="1006"/>
        <end position="1027"/>
    </location>
</feature>
<feature type="transmembrane region" description="Helical" evidence="22">
    <location>
        <begin position="504"/>
        <end position="522"/>
    </location>
</feature>
<dbReference type="FunFam" id="1.20.120.350:FF:000001">
    <property type="entry name" value="Voltage-dependent L-type calcium channel subunit alpha"/>
    <property type="match status" value="1"/>
</dbReference>
<dbReference type="InterPro" id="IPR050599">
    <property type="entry name" value="VDCC_alpha-1_subunit"/>
</dbReference>
<dbReference type="PRINTS" id="PR00167">
    <property type="entry name" value="CACHANNEL"/>
</dbReference>
<name>A0A8C3GR02_CAIMO</name>
<evidence type="ECO:0000256" key="9">
    <source>
        <dbReference type="ARBA" id="ARBA00022837"/>
    </source>
</evidence>
<evidence type="ECO:0000256" key="15">
    <source>
        <dbReference type="ARBA" id="ARBA00023180"/>
    </source>
</evidence>
<feature type="binding site" evidence="18">
    <location>
        <position position="310"/>
    </location>
    <ligand>
        <name>Ca(2+)</name>
        <dbReference type="ChEBI" id="CHEBI:29108"/>
    </ligand>
</feature>
<feature type="region of interest" description="Disordered" evidence="21">
    <location>
        <begin position="749"/>
        <end position="1027"/>
    </location>
</feature>
<dbReference type="GO" id="GO:0008331">
    <property type="term" value="F:high voltage-gated calcium channel activity"/>
    <property type="evidence" value="ECO:0007669"/>
    <property type="project" value="TreeGrafter"/>
</dbReference>
<dbReference type="Gene3D" id="1.10.287.70">
    <property type="match status" value="4"/>
</dbReference>
<evidence type="ECO:0000256" key="13">
    <source>
        <dbReference type="ARBA" id="ARBA00023136"/>
    </source>
</evidence>
<keyword evidence="5 19" id="KW-0107">Calcium channel</keyword>
<feature type="transmembrane region" description="Helical" evidence="22">
    <location>
        <begin position="296"/>
        <end position="317"/>
    </location>
</feature>
<dbReference type="PROSITE" id="PS50222">
    <property type="entry name" value="EF_HAND_2"/>
    <property type="match status" value="1"/>
</dbReference>
<organism evidence="24 25">
    <name type="scientific">Cairina moschata</name>
    <name type="common">Muscovy duck</name>
    <dbReference type="NCBI Taxonomy" id="8855"/>
    <lineage>
        <taxon>Eukaryota</taxon>
        <taxon>Metazoa</taxon>
        <taxon>Chordata</taxon>
        <taxon>Craniata</taxon>
        <taxon>Vertebrata</taxon>
        <taxon>Euteleostomi</taxon>
        <taxon>Archelosauria</taxon>
        <taxon>Archosauria</taxon>
        <taxon>Dinosauria</taxon>
        <taxon>Saurischia</taxon>
        <taxon>Theropoda</taxon>
        <taxon>Coelurosauria</taxon>
        <taxon>Aves</taxon>
        <taxon>Neognathae</taxon>
        <taxon>Galloanserae</taxon>
        <taxon>Anseriformes</taxon>
        <taxon>Anatidae</taxon>
        <taxon>Anatinae</taxon>
        <taxon>Cairina</taxon>
    </lineage>
</organism>
<dbReference type="PANTHER" id="PTHR45628">
    <property type="entry name" value="VOLTAGE-DEPENDENT CALCIUM CHANNEL TYPE A SUBUNIT ALPHA-1"/>
    <property type="match status" value="1"/>
</dbReference>
<dbReference type="GO" id="GO:0098703">
    <property type="term" value="P:calcium ion import across plasma membrane"/>
    <property type="evidence" value="ECO:0007669"/>
    <property type="project" value="TreeGrafter"/>
</dbReference>
<dbReference type="FunFam" id="1.10.287.70:FF:000023">
    <property type="entry name" value="Voltage-dependent R-type calcium channel subunit alpha"/>
    <property type="match status" value="1"/>
</dbReference>
<dbReference type="GO" id="GO:0007268">
    <property type="term" value="P:chemical synaptic transmission"/>
    <property type="evidence" value="ECO:0007669"/>
    <property type="project" value="TreeGrafter"/>
</dbReference>
<dbReference type="Proteomes" id="UP000694556">
    <property type="component" value="Chromosome 8"/>
</dbReference>
<dbReference type="InterPro" id="IPR014873">
    <property type="entry name" value="VDCC_a1su_IQ"/>
</dbReference>
<sequence length="2262" mass="254954">MARFGEAVAGRLGSGDGGSEQNRSRQGAPAPAGGTPGAFKQTKAQRARTMALYNPIPVRQNCFTVNRSLFLFGEENIVRKYAKKLIDWPYPFCNPPGEPPPLLPYMILATIIANCIVLALEQHLPEDDKTPMSRRLEKTEPYFIGIFCFEAGIKIVALGFVFHKGSYLRNGWNVMDFIVVLSGILATAGTHFNTHVDLRTLRAVRVLRPLKLVSGIPSKSDNPSSPPGLWGPAPWPAGCGWILPGLDSGEISSFCKVSSLEELDPPHPCGVQGCPPGYECREWIGPNDGITQFDNILFAVLTVFQCITMEGWTTVLYNTNDALGATWNWLYFIPLIIIGSFFVLNLVLGVLSGEFAKERERVENRRAFMKLRRQQQIERELNGYRAWIDKAEEVMLAEENKNSGTSALEVLRRATIKRNRTDTMNRDSSDEHCVDIASVGNPLSRSGLKGARVDGASYLRHKERLLRISVRHMVKSQVFYWIVLSLVALNTACVAIVHHNQPAWLTHFLYYAEFLFLGLFLLEMSLKMYGMGPRLYFHSSFNCFDCGVTVGSIFEVVWAIFRPGTSFGISVLRALRLLRIFKITKYWASLRNLVVSLMSSMKSIISLLFLLFLFIVVFALLGMQLFGGRFNFIDGTPSANFDTFPAAIMTVFQILTGEDWNEVMYNGIRSQGGVRSGMWSSIYFIVLTLFGNYTLLNVFLAIAVDNLANAQELTKDEQEEEEAFNQKHALQKAKEVSPMSAPNMPAIERDRRRRHHMSMWEPRSSHLRERRRRHHMSVWEQRTSQLRRHMQMSSQEGINKDEPPLINPHASIFRRKKPGDGIALEKCDEEQGGKGERPKAGGGEDRRSPSPRARRDKELWHQKACHGNCEPGEEGAGGGIEERARMRQSQRRSRHRKARMEGKDPALGSRSGSQEMGLEEAGPTEGAQDGDRRGDAAAALDLIQGEPEASGEPARTNGVLAEEGSPPAAAPELPRGLEGSLGEQDCSSPDTSEQALLGGAALGASRTVSRSEPDLSSATANTEKATESTTIMIDVQESAVVQISNKTDGEASPLKEAESKEDEEEMEKKKRKKEKSETGKAMVPHSSMFIFSTTNPVRRACHYIVNLRYFEMCILLVIAASSIALAAEDPVLTNSDRNKVLRYFDYVFTGVFTFEMVIKMIDQGLILQDGSYFRDLWNILDFIVVVGALVAFALATNKGRDIKTIKSLRVLRVLRPLKTIKRLPKLKAVFDCVVTSLKNVFNILIVYKLFMFIFAVIAVQLFKGKFFYCTDSSKDTEKDCIGNYVDHEKNKMEVKCREWKRHEFHYDNIIWALLTLFTVSTGEGWPQVLQHSVDVTEEDRGPSRSNRMEMSIFYVVYFVVFPFFFVNIFVALIIITFQEQGDKMMEECSLEKNERACIDFAISAKPLTRYMPQNRHTFQYRVWHFVVSPSFEYTIMAMIALNTVVLMMKYYSAPYTYELALKYLNIAFTMVFSLECVLKIIAFGFLNYFRDTWNIFDFITVIGSITEIILTDTKLVNTSSFNMSFLKLFRAARLIKLLRQGYTIRILLWTFVQSFKALPYVCLLIAMLFFIYAIIGMQVFGNIKLDEESHINRHNNFRSFLGSLMLLFRSATGEAWQEIMLSCLEGKGCEPDTTATSGQNENERCGTDLAYVYFVSFIFFCSFLMLNLFVAVIMDNFEYLTRDSSILGPHHLDEFVRIWAEYDRAACGRIHYTEMYEMLTLMSPPLGLGKRCPSKVAYKRLVLMNMPVAEDMTVHFTSTLMALIRTALDIKIAKGGADWQQLDSELQKEILTIWPHLSQKMLDLLVPMPKTSDLTVGKIYAAMMIMDYYKQSKAKKQRQQLEEQKNAPMFQRMEPSSLPQEIISNAKALPYLQQDTLSGLSSRSGFPSLSPLSPQEIFQLACMDPAHGQFQEHQSLEPEVREFQRVQPSNRGSYLPVDTQDHAVSGRASSMPRLTVDPQVVTDTSSMRRSFSTIRDKRTNTSWLDEFSMERSSDNTYKSRRRSYHSSLQLSARRLNADSGHRSDGHRSGGRERGRSKERKHLLSPDISRCNSEERSPQAHDESPERRRESRSPSEGRSQTPNRQGTGSLSESSIPSISDTSTPRRGRRQLPPVPPKPRPLLSYASMLRHAAGDASPPPEETEGGSPLLSKEPNAAGLTESSSSPAGKLSQPSTPQRYISEPYLALHDDSHASDCGEEETLTFEAAVATSLGRSNTIGSAPPLRHSWQMPNGHYRRRRRGAGQGVMCGASIDVLSDTEEDDKC</sequence>
<keyword evidence="3" id="KW-0597">Phosphoprotein</keyword>
<dbReference type="InterPro" id="IPR027359">
    <property type="entry name" value="Volt_channel_dom_sf"/>
</dbReference>
<dbReference type="InterPro" id="IPR005821">
    <property type="entry name" value="Ion_trans_dom"/>
</dbReference>
<feature type="transmembrane region" description="Helical" evidence="22">
    <location>
        <begin position="1557"/>
        <end position="1575"/>
    </location>
</feature>
<keyword evidence="4 19" id="KW-0109">Calcium transport</keyword>
<evidence type="ECO:0000256" key="19">
    <source>
        <dbReference type="RuleBase" id="RU003808"/>
    </source>
</evidence>
<feature type="compositionally biased region" description="Basic and acidic residues" evidence="21">
    <location>
        <begin position="823"/>
        <end position="861"/>
    </location>
</feature>
<feature type="compositionally biased region" description="Basic and acidic residues" evidence="21">
    <location>
        <begin position="1047"/>
        <end position="1058"/>
    </location>
</feature>
<keyword evidence="15" id="KW-0325">Glycoprotein</keyword>
<feature type="transmembrane region" description="Helical" evidence="22">
    <location>
        <begin position="102"/>
        <end position="120"/>
    </location>
</feature>
<feature type="transmembrane region" description="Helical" evidence="22">
    <location>
        <begin position="1433"/>
        <end position="1451"/>
    </location>
</feature>
<evidence type="ECO:0000256" key="21">
    <source>
        <dbReference type="SAM" id="MobiDB-lite"/>
    </source>
</evidence>
<dbReference type="InterPro" id="IPR005449">
    <property type="entry name" value="VDCC_R_a1su"/>
</dbReference>
<keyword evidence="13 22" id="KW-0472">Membrane</keyword>
<feature type="region of interest" description="Disordered" evidence="21">
    <location>
        <begin position="1989"/>
        <end position="2180"/>
    </location>
</feature>
<dbReference type="Pfam" id="PF00520">
    <property type="entry name" value="Ion_trans"/>
    <property type="match status" value="5"/>
</dbReference>
<comment type="similarity">
    <text evidence="19">Belongs to the calcium channel alpha-1 subunit (TC 1.A.1.11) family.</text>
</comment>
<dbReference type="PRINTS" id="PR01633">
    <property type="entry name" value="RVDCCALPHA1"/>
</dbReference>
<keyword evidence="6 22" id="KW-0812">Transmembrane</keyword>
<feature type="transmembrane region" description="Helical" evidence="22">
    <location>
        <begin position="682"/>
        <end position="704"/>
    </location>
</feature>
<feature type="transmembrane region" description="Helical" evidence="22">
    <location>
        <begin position="1109"/>
        <end position="1127"/>
    </location>
</feature>
<feature type="transmembrane region" description="Helical" evidence="22">
    <location>
        <begin position="1179"/>
        <end position="1196"/>
    </location>
</feature>
<dbReference type="InterPro" id="IPR031649">
    <property type="entry name" value="GPHH_dom"/>
</dbReference>
<dbReference type="InterPro" id="IPR002077">
    <property type="entry name" value="VDCCAlpha1"/>
</dbReference>
<feature type="transmembrane region" description="Helical" evidence="22">
    <location>
        <begin position="329"/>
        <end position="351"/>
    </location>
</feature>
<feature type="transmembrane region" description="Helical" evidence="22">
    <location>
        <begin position="1492"/>
        <end position="1510"/>
    </location>
</feature>
<evidence type="ECO:0000256" key="5">
    <source>
        <dbReference type="ARBA" id="ARBA00022673"/>
    </source>
</evidence>
<evidence type="ECO:0000256" key="16">
    <source>
        <dbReference type="ARBA" id="ARBA00023303"/>
    </source>
</evidence>
<feature type="region of interest" description="Disordered" evidence="21">
    <location>
        <begin position="2213"/>
        <end position="2239"/>
    </location>
</feature>
<feature type="transmembrane region" description="Helical" evidence="22">
    <location>
        <begin position="604"/>
        <end position="626"/>
    </location>
</feature>
<dbReference type="FunFam" id="1.20.120.350:FF:000013">
    <property type="entry name" value="Voltage-dependent N-type calcium channel subunit alpha"/>
    <property type="match status" value="1"/>
</dbReference>
<reference evidence="24" key="2">
    <citation type="submission" date="2025-08" db="UniProtKB">
        <authorList>
            <consortium name="Ensembl"/>
        </authorList>
    </citation>
    <scope>IDENTIFICATION</scope>
</reference>
<keyword evidence="16" id="KW-0407">Ion channel</keyword>
<evidence type="ECO:0000256" key="20">
    <source>
        <dbReference type="SAM" id="Coils"/>
    </source>
</evidence>
<evidence type="ECO:0000256" key="14">
    <source>
        <dbReference type="ARBA" id="ARBA00023157"/>
    </source>
</evidence>
<feature type="transmembrane region" description="Helical" evidence="22">
    <location>
        <begin position="1650"/>
        <end position="1674"/>
    </location>
</feature>
<feature type="transmembrane region" description="Helical" evidence="22">
    <location>
        <begin position="141"/>
        <end position="162"/>
    </location>
</feature>
<evidence type="ECO:0000256" key="10">
    <source>
        <dbReference type="ARBA" id="ARBA00022882"/>
    </source>
</evidence>
<comment type="subcellular location">
    <subcellularLocation>
        <location evidence="1 19">Membrane</location>
        <topology evidence="1 19">Multi-pass membrane protein</topology>
    </subcellularLocation>
</comment>
<feature type="transmembrane region" description="Helical" evidence="22">
    <location>
        <begin position="1240"/>
        <end position="1262"/>
    </location>
</feature>
<feature type="binding site" evidence="18">
    <location>
        <position position="1323"/>
    </location>
    <ligand>
        <name>Ca(2+)</name>
        <dbReference type="ChEBI" id="CHEBI:29108"/>
    </ligand>
</feature>
<feature type="region of interest" description="Disordered" evidence="21">
    <location>
        <begin position="1"/>
        <end position="39"/>
    </location>
</feature>
<feature type="compositionally biased region" description="Low complexity" evidence="21">
    <location>
        <begin position="995"/>
        <end position="1004"/>
    </location>
</feature>
<keyword evidence="25" id="KW-1185">Reference proteome</keyword>
<evidence type="ECO:0000256" key="8">
    <source>
        <dbReference type="ARBA" id="ARBA00022737"/>
    </source>
</evidence>
<keyword evidence="14" id="KW-1015">Disulfide bond</keyword>
<reference evidence="24" key="3">
    <citation type="submission" date="2025-09" db="UniProtKB">
        <authorList>
            <consortium name="Ensembl"/>
        </authorList>
    </citation>
    <scope>IDENTIFICATION</scope>
</reference>
<feature type="transmembrane region" description="Helical" evidence="22">
    <location>
        <begin position="1463"/>
        <end position="1486"/>
    </location>
</feature>
<dbReference type="FunFam" id="1.20.120.350:FF:000015">
    <property type="entry name" value="Voltage-dependent N-type calcium channel subunit alpha"/>
    <property type="match status" value="1"/>
</dbReference>
<proteinExistence type="inferred from homology"/>
<evidence type="ECO:0000256" key="22">
    <source>
        <dbReference type="SAM" id="Phobius"/>
    </source>
</evidence>
<evidence type="ECO:0000256" key="17">
    <source>
        <dbReference type="ARBA" id="ARBA00036634"/>
    </source>
</evidence>
<feature type="binding site" evidence="18">
    <location>
        <position position="658"/>
    </location>
    <ligand>
        <name>Ca(2+)</name>
        <dbReference type="ChEBI" id="CHEBI:29108"/>
    </ligand>
</feature>
<feature type="coiled-coil region" evidence="20">
    <location>
        <begin position="700"/>
        <end position="727"/>
    </location>
</feature>
<keyword evidence="12" id="KW-0406">Ion transport</keyword>
<feature type="transmembrane region" description="Helical" evidence="22">
    <location>
        <begin position="174"/>
        <end position="192"/>
    </location>
</feature>
<evidence type="ECO:0000256" key="11">
    <source>
        <dbReference type="ARBA" id="ARBA00022989"/>
    </source>
</evidence>
<dbReference type="FunFam" id="1.10.238.10:FF:000063">
    <property type="entry name" value="Voltage-dependent N-type calcium channel subunit alpha"/>
    <property type="match status" value="1"/>
</dbReference>
<feature type="compositionally biased region" description="Low complexity" evidence="21">
    <location>
        <begin position="961"/>
        <end position="974"/>
    </location>
</feature>
<dbReference type="GO" id="GO:0005891">
    <property type="term" value="C:voltage-gated calcium channel complex"/>
    <property type="evidence" value="ECO:0007669"/>
    <property type="project" value="InterPro"/>
</dbReference>
<evidence type="ECO:0000256" key="6">
    <source>
        <dbReference type="ARBA" id="ARBA00022692"/>
    </source>
</evidence>
<evidence type="ECO:0000313" key="25">
    <source>
        <dbReference type="Proteomes" id="UP000694556"/>
    </source>
</evidence>
<dbReference type="Gene3D" id="6.10.250.2180">
    <property type="match status" value="1"/>
</dbReference>
<dbReference type="SMART" id="SM01062">
    <property type="entry name" value="Ca_chan_IQ"/>
    <property type="match status" value="1"/>
</dbReference>
<accession>A0A8C3GR02</accession>
<evidence type="ECO:0000256" key="12">
    <source>
        <dbReference type="ARBA" id="ARBA00023065"/>
    </source>
</evidence>